<dbReference type="AlphaFoldDB" id="C1N0Y2"/>
<dbReference type="GO" id="GO:0070192">
    <property type="term" value="P:chromosome organization involved in meiotic cell cycle"/>
    <property type="evidence" value="ECO:0007669"/>
    <property type="project" value="TreeGrafter"/>
</dbReference>
<protein>
    <submittedName>
        <fullName evidence="8">DMC1 DNA recombinase</fullName>
    </submittedName>
</protein>
<evidence type="ECO:0000256" key="3">
    <source>
        <dbReference type="ARBA" id="ARBA00023125"/>
    </source>
</evidence>
<comment type="similarity">
    <text evidence="4">Belongs to the RecA family.</text>
</comment>
<dbReference type="InterPro" id="IPR013632">
    <property type="entry name" value="Rad51_C"/>
</dbReference>
<dbReference type="Pfam" id="PF08423">
    <property type="entry name" value="Rad51"/>
    <property type="match status" value="1"/>
</dbReference>
<sequence length="371" mass="39961">MAAVMEALHRDEGLAATQSQQNAAPGLVDAPAGAAEQEAYEEAEQLPQCFILIDEMQSCGVSATDIKKVKEAGYATVKSVITVPKKFLIEIKGMSDAKVDKMIEAAGKLLGPGAAGGFQTAKELQLSRKDNVNITSGAETIDNVLKGGFPTRCLTEIYGEWRTGKTQICHTLAVTTQLPLNEGGGCAKVAWIDTEGTFRPDRIEKIAERFNLDAEAVLDNILVAKTFTHEMMTNCLVALAARFSEEPFKLLIIDSIMAHFRVDFTGRGELSERQQKLGQFCSKLQKIADEFNIAVVYTNQVQADPSGMSFAGMDPKKAIGGHVLAHASTIRLSVRKGRGDNRILKVVDAPNLKEADAEFTITDGGVVAADA</sequence>
<dbReference type="InterPro" id="IPR027417">
    <property type="entry name" value="P-loop_NTPase"/>
</dbReference>
<dbReference type="InterPro" id="IPR020587">
    <property type="entry name" value="RecA_monomer-monomer_interface"/>
</dbReference>
<dbReference type="NCBIfam" id="NF003301">
    <property type="entry name" value="PRK04301.1"/>
    <property type="match status" value="1"/>
</dbReference>
<dbReference type="GO" id="GO:0003697">
    <property type="term" value="F:single-stranded DNA binding"/>
    <property type="evidence" value="ECO:0007669"/>
    <property type="project" value="TreeGrafter"/>
</dbReference>
<feature type="domain" description="RecA family profile 1" evidence="6">
    <location>
        <begin position="130"/>
        <end position="301"/>
    </location>
</feature>
<keyword evidence="2 4" id="KW-0067">ATP-binding</keyword>
<gene>
    <name evidence="8" type="primary">DMC1</name>
    <name evidence="8" type="ORF">MICPUCDRAFT_70177</name>
</gene>
<dbReference type="SUPFAM" id="SSF52540">
    <property type="entry name" value="P-loop containing nucleoside triphosphate hydrolases"/>
    <property type="match status" value="1"/>
</dbReference>
<keyword evidence="9" id="KW-1185">Reference proteome</keyword>
<dbReference type="GO" id="GO:0005524">
    <property type="term" value="F:ATP binding"/>
    <property type="evidence" value="ECO:0007669"/>
    <property type="project" value="UniProtKB-KW"/>
</dbReference>
<evidence type="ECO:0000313" key="9">
    <source>
        <dbReference type="Proteomes" id="UP000001876"/>
    </source>
</evidence>
<dbReference type="GO" id="GO:0000794">
    <property type="term" value="C:condensed nuclear chromosome"/>
    <property type="evidence" value="ECO:0007669"/>
    <property type="project" value="TreeGrafter"/>
</dbReference>
<keyword evidence="1 4" id="KW-0547">Nucleotide-binding</keyword>
<dbReference type="STRING" id="564608.C1N0Y2"/>
<dbReference type="PANTHER" id="PTHR22942">
    <property type="entry name" value="RECA/RAD51/RADA DNA STRAND-PAIRING FAMILY MEMBER"/>
    <property type="match status" value="1"/>
</dbReference>
<dbReference type="Gene3D" id="1.10.150.20">
    <property type="entry name" value="5' to 3' exonuclease, C-terminal subdomain"/>
    <property type="match status" value="1"/>
</dbReference>
<dbReference type="EMBL" id="GG663744">
    <property type="protein sequence ID" value="EEH54344.1"/>
    <property type="molecule type" value="Genomic_DNA"/>
</dbReference>
<dbReference type="GO" id="GO:0000730">
    <property type="term" value="P:DNA recombinase assembly"/>
    <property type="evidence" value="ECO:0007669"/>
    <property type="project" value="TreeGrafter"/>
</dbReference>
<feature type="domain" description="RecA family profile 2" evidence="7">
    <location>
        <begin position="307"/>
        <end position="366"/>
    </location>
</feature>
<proteinExistence type="inferred from homology"/>
<evidence type="ECO:0000259" key="6">
    <source>
        <dbReference type="PROSITE" id="PS50162"/>
    </source>
</evidence>
<dbReference type="InterPro" id="IPR020588">
    <property type="entry name" value="RecA_ATP-bd"/>
</dbReference>
<dbReference type="GO" id="GO:0006312">
    <property type="term" value="P:mitotic recombination"/>
    <property type="evidence" value="ECO:0007669"/>
    <property type="project" value="TreeGrafter"/>
</dbReference>
<reference evidence="8 9" key="1">
    <citation type="journal article" date="2009" name="Science">
        <title>Green evolution and dynamic adaptations revealed by genomes of the marine picoeukaryotes Micromonas.</title>
        <authorList>
            <person name="Worden A.Z."/>
            <person name="Lee J.H."/>
            <person name="Mock T."/>
            <person name="Rouze P."/>
            <person name="Simmons M.P."/>
            <person name="Aerts A.L."/>
            <person name="Allen A.E."/>
            <person name="Cuvelier M.L."/>
            <person name="Derelle E."/>
            <person name="Everett M.V."/>
            <person name="Foulon E."/>
            <person name="Grimwood J."/>
            <person name="Gundlach H."/>
            <person name="Henrissat B."/>
            <person name="Napoli C."/>
            <person name="McDonald S.M."/>
            <person name="Parker M.S."/>
            <person name="Rombauts S."/>
            <person name="Salamov A."/>
            <person name="Von Dassow P."/>
            <person name="Badger J.H."/>
            <person name="Coutinho P.M."/>
            <person name="Demir E."/>
            <person name="Dubchak I."/>
            <person name="Gentemann C."/>
            <person name="Eikrem W."/>
            <person name="Gready J.E."/>
            <person name="John U."/>
            <person name="Lanier W."/>
            <person name="Lindquist E.A."/>
            <person name="Lucas S."/>
            <person name="Mayer K.F."/>
            <person name="Moreau H."/>
            <person name="Not F."/>
            <person name="Otillar R."/>
            <person name="Panaud O."/>
            <person name="Pangilinan J."/>
            <person name="Paulsen I."/>
            <person name="Piegu B."/>
            <person name="Poliakov A."/>
            <person name="Robbens S."/>
            <person name="Schmutz J."/>
            <person name="Toulza E."/>
            <person name="Wyss T."/>
            <person name="Zelensky A."/>
            <person name="Zhou K."/>
            <person name="Armbrust E.V."/>
            <person name="Bhattacharya D."/>
            <person name="Goodenough U.W."/>
            <person name="Van de Peer Y."/>
            <person name="Grigoriev I.V."/>
        </authorList>
    </citation>
    <scope>NUCLEOTIDE SEQUENCE [LARGE SCALE GENOMIC DNA]</scope>
    <source>
        <strain evidence="8 9">CCMP1545</strain>
    </source>
</reference>
<dbReference type="InterPro" id="IPR010995">
    <property type="entry name" value="DNA_repair_Rad51/TF_NusA_a-hlx"/>
</dbReference>
<dbReference type="OrthoDB" id="10251254at2759"/>
<organism evidence="9">
    <name type="scientific">Micromonas pusilla (strain CCMP1545)</name>
    <name type="common">Picoplanktonic green alga</name>
    <dbReference type="NCBI Taxonomy" id="564608"/>
    <lineage>
        <taxon>Eukaryota</taxon>
        <taxon>Viridiplantae</taxon>
        <taxon>Chlorophyta</taxon>
        <taxon>Mamiellophyceae</taxon>
        <taxon>Mamiellales</taxon>
        <taxon>Mamiellaceae</taxon>
        <taxon>Micromonas</taxon>
    </lineage>
</organism>
<dbReference type="FunFam" id="3.40.50.300:FF:002052">
    <property type="entry name" value="DNA repair protein RAD51 homolog"/>
    <property type="match status" value="1"/>
</dbReference>
<dbReference type="InterPro" id="IPR016467">
    <property type="entry name" value="DNA_recomb/repair_RecA-like"/>
</dbReference>
<evidence type="ECO:0000256" key="4">
    <source>
        <dbReference type="RuleBase" id="RU003422"/>
    </source>
</evidence>
<dbReference type="eggNOG" id="KOG1434">
    <property type="taxonomic scope" value="Eukaryota"/>
</dbReference>
<dbReference type="PROSITE" id="PS50162">
    <property type="entry name" value="RECA_2"/>
    <property type="match status" value="1"/>
</dbReference>
<dbReference type="OMA" id="ANPMKPV"/>
<dbReference type="GO" id="GO:0140664">
    <property type="term" value="F:ATP-dependent DNA damage sensor activity"/>
    <property type="evidence" value="ECO:0007669"/>
    <property type="project" value="InterPro"/>
</dbReference>
<name>C1N0Y2_MICPC</name>
<dbReference type="SUPFAM" id="SSF47794">
    <property type="entry name" value="Rad51 N-terminal domain-like"/>
    <property type="match status" value="1"/>
</dbReference>
<dbReference type="GeneID" id="9686915"/>
<dbReference type="Gene3D" id="3.40.50.300">
    <property type="entry name" value="P-loop containing nucleotide triphosphate hydrolases"/>
    <property type="match status" value="1"/>
</dbReference>
<accession>C1N0Y2</accession>
<dbReference type="PIRSF" id="PIRSF005856">
    <property type="entry name" value="Rad51"/>
    <property type="match status" value="1"/>
</dbReference>
<dbReference type="GO" id="GO:0003690">
    <property type="term" value="F:double-stranded DNA binding"/>
    <property type="evidence" value="ECO:0007669"/>
    <property type="project" value="TreeGrafter"/>
</dbReference>
<evidence type="ECO:0000313" key="8">
    <source>
        <dbReference type="EMBL" id="EEH54344.1"/>
    </source>
</evidence>
<evidence type="ECO:0000259" key="7">
    <source>
        <dbReference type="PROSITE" id="PS50163"/>
    </source>
</evidence>
<dbReference type="RefSeq" id="XP_003061714.1">
    <property type="nucleotide sequence ID" value="XM_003061668.1"/>
</dbReference>
<dbReference type="PANTHER" id="PTHR22942:SF30">
    <property type="entry name" value="MEIOTIC RECOMBINATION PROTEIN DMC1_LIM15 HOMOLOG"/>
    <property type="match status" value="1"/>
</dbReference>
<dbReference type="Proteomes" id="UP000001876">
    <property type="component" value="Unassembled WGS sequence"/>
</dbReference>
<evidence type="ECO:0000256" key="2">
    <source>
        <dbReference type="ARBA" id="ARBA00022840"/>
    </source>
</evidence>
<dbReference type="GO" id="GO:0007131">
    <property type="term" value="P:reciprocal meiotic recombination"/>
    <property type="evidence" value="ECO:0007669"/>
    <property type="project" value="TreeGrafter"/>
</dbReference>
<dbReference type="KEGG" id="mpp:MICPUCDRAFT_70177"/>
<dbReference type="PROSITE" id="PS50163">
    <property type="entry name" value="RECA_3"/>
    <property type="match status" value="1"/>
</dbReference>
<evidence type="ECO:0000256" key="5">
    <source>
        <dbReference type="SAM" id="MobiDB-lite"/>
    </source>
</evidence>
<keyword evidence="3" id="KW-0238">DNA-binding</keyword>
<evidence type="ECO:0000256" key="1">
    <source>
        <dbReference type="ARBA" id="ARBA00022741"/>
    </source>
</evidence>
<dbReference type="GO" id="GO:0000150">
    <property type="term" value="F:DNA strand exchange activity"/>
    <property type="evidence" value="ECO:0007669"/>
    <property type="project" value="TreeGrafter"/>
</dbReference>
<feature type="region of interest" description="Disordered" evidence="5">
    <location>
        <begin position="13"/>
        <end position="38"/>
    </location>
</feature>
<dbReference type="GO" id="GO:0042148">
    <property type="term" value="P:DNA strand invasion"/>
    <property type="evidence" value="ECO:0007669"/>
    <property type="project" value="TreeGrafter"/>
</dbReference>